<dbReference type="SUPFAM" id="SSF55781">
    <property type="entry name" value="GAF domain-like"/>
    <property type="match status" value="1"/>
</dbReference>
<dbReference type="EMBL" id="CBXV010000006">
    <property type="protein sequence ID" value="CDM65863.1"/>
    <property type="molecule type" value="Genomic_DNA"/>
</dbReference>
<proteinExistence type="predicted"/>
<protein>
    <submittedName>
        <fullName evidence="1">Uncharacterized protein</fullName>
    </submittedName>
</protein>
<gene>
    <name evidence="1" type="ORF">PYK22_01871</name>
</gene>
<dbReference type="OrthoDB" id="9807247at2"/>
<dbReference type="Gene3D" id="3.30.450.40">
    <property type="match status" value="1"/>
</dbReference>
<dbReference type="InterPro" id="IPR029016">
    <property type="entry name" value="GAF-like_dom_sf"/>
</dbReference>
<dbReference type="RefSeq" id="WP_041976469.1">
    <property type="nucleotide sequence ID" value="NZ_CBXV010000006.1"/>
</dbReference>
<reference evidence="1 2" key="1">
    <citation type="submission" date="2013-12" db="EMBL/GenBank/DDBJ databases">
        <authorList>
            <person name="Stott M."/>
        </authorList>
    </citation>
    <scope>NUCLEOTIDE SEQUENCE [LARGE SCALE GENOMIC DNA]</scope>
    <source>
        <strain evidence="1 2">K22</strain>
    </source>
</reference>
<keyword evidence="2" id="KW-1185">Reference proteome</keyword>
<dbReference type="AlphaFoldDB" id="A0A0B6WX44"/>
<evidence type="ECO:0000313" key="2">
    <source>
        <dbReference type="Proteomes" id="UP000031518"/>
    </source>
</evidence>
<organism evidence="1 2">
    <name type="scientific">Pyrinomonas methylaliphatogenes</name>
    <dbReference type="NCBI Taxonomy" id="454194"/>
    <lineage>
        <taxon>Bacteria</taxon>
        <taxon>Pseudomonadati</taxon>
        <taxon>Acidobacteriota</taxon>
        <taxon>Blastocatellia</taxon>
        <taxon>Blastocatellales</taxon>
        <taxon>Pyrinomonadaceae</taxon>
        <taxon>Pyrinomonas</taxon>
    </lineage>
</organism>
<dbReference type="STRING" id="454194.PYK22_01871"/>
<accession>A0A0B6WX44</accession>
<evidence type="ECO:0000313" key="1">
    <source>
        <dbReference type="EMBL" id="CDM65863.1"/>
    </source>
</evidence>
<dbReference type="Proteomes" id="UP000031518">
    <property type="component" value="Unassembled WGS sequence"/>
</dbReference>
<sequence length="70" mass="7678">MIRAADNYRWVGIYDVNDEEIAVIAWSRIGATAYPRFPVTQGLSGQAVASRSTVVSNDVTKNPPIPDSLR</sequence>
<name>A0A0B6WX44_9BACT</name>
<reference evidence="1 2" key="2">
    <citation type="submission" date="2015-01" db="EMBL/GenBank/DDBJ databases">
        <title>Complete genome sequence of Pyrinomonas methylaliphatogenes type strain K22T.</title>
        <authorList>
            <person name="Lee K.C.Y."/>
            <person name="Power J.F."/>
            <person name="Dunfield P.F."/>
            <person name="Morgan X.C."/>
            <person name="Huttenhower C."/>
            <person name="Stott M.B."/>
        </authorList>
    </citation>
    <scope>NUCLEOTIDE SEQUENCE [LARGE SCALE GENOMIC DNA]</scope>
    <source>
        <strain evidence="1 2">K22</strain>
    </source>
</reference>